<gene>
    <name evidence="1" type="ORF">SAMN02927921_00581</name>
</gene>
<proteinExistence type="predicted"/>
<dbReference type="EMBL" id="FPJE01000002">
    <property type="protein sequence ID" value="SFW21134.1"/>
    <property type="molecule type" value="Genomic_DNA"/>
</dbReference>
<reference evidence="1 2" key="1">
    <citation type="submission" date="2016-11" db="EMBL/GenBank/DDBJ databases">
        <authorList>
            <person name="Jaros S."/>
            <person name="Januszkiewicz K."/>
            <person name="Wedrychowicz H."/>
        </authorList>
    </citation>
    <scope>NUCLEOTIDE SEQUENCE [LARGE SCALE GENOMIC DNA]</scope>
    <source>
        <strain evidence="1 2">CGMCC 1.12145</strain>
    </source>
</reference>
<accession>A0A1K1MGQ6</accession>
<dbReference type="STRING" id="1150368.SAMN02927921_00581"/>
<dbReference type="OrthoDB" id="9855134at2"/>
<dbReference type="AlphaFoldDB" id="A0A1K1MGQ6"/>
<protein>
    <submittedName>
        <fullName evidence="1">Uncharacterized protein</fullName>
    </submittedName>
</protein>
<dbReference type="RefSeq" id="WP_072315863.1">
    <property type="nucleotide sequence ID" value="NZ_FPJE01000002.1"/>
</dbReference>
<name>A0A1K1MGQ6_9FLAO</name>
<evidence type="ECO:0000313" key="2">
    <source>
        <dbReference type="Proteomes" id="UP000182248"/>
    </source>
</evidence>
<sequence length="180" mass="20993">MEYYRNLFDRIVRDCSRAILSFPEDLYPMIPDKVLLLDIGNNTLFHRGQLFPYNGPDTIREFLPVPYIIVTYTWSPHSDAPLISPLHFTFSGWGESLKQAYSDLYFNSEALSYLPKVRGKLRVMQKVLELCALQEIHNAYQDKSLVNIFGWLYDPAEQKPEDLYTDLLLTHDETLLPLMV</sequence>
<dbReference type="Proteomes" id="UP000182248">
    <property type="component" value="Unassembled WGS sequence"/>
</dbReference>
<organism evidence="1 2">
    <name type="scientific">Sinomicrobium oceani</name>
    <dbReference type="NCBI Taxonomy" id="1150368"/>
    <lineage>
        <taxon>Bacteria</taxon>
        <taxon>Pseudomonadati</taxon>
        <taxon>Bacteroidota</taxon>
        <taxon>Flavobacteriia</taxon>
        <taxon>Flavobacteriales</taxon>
        <taxon>Flavobacteriaceae</taxon>
        <taxon>Sinomicrobium</taxon>
    </lineage>
</organism>
<evidence type="ECO:0000313" key="1">
    <source>
        <dbReference type="EMBL" id="SFW21134.1"/>
    </source>
</evidence>
<keyword evidence="2" id="KW-1185">Reference proteome</keyword>